<evidence type="ECO:0000256" key="2">
    <source>
        <dbReference type="ARBA" id="ARBA00009843"/>
    </source>
</evidence>
<dbReference type="GO" id="GO:0005886">
    <property type="term" value="C:plasma membrane"/>
    <property type="evidence" value="ECO:0007669"/>
    <property type="project" value="UniProtKB-SubCell"/>
</dbReference>
<dbReference type="InterPro" id="IPR000802">
    <property type="entry name" value="Arsenical_pump_ArsB"/>
</dbReference>
<feature type="transmembrane region" description="Helical" evidence="8">
    <location>
        <begin position="197"/>
        <end position="220"/>
    </location>
</feature>
<organism evidence="10 11">
    <name type="scientific">Phytohabitans rumicis</name>
    <dbReference type="NCBI Taxonomy" id="1076125"/>
    <lineage>
        <taxon>Bacteria</taxon>
        <taxon>Bacillati</taxon>
        <taxon>Actinomycetota</taxon>
        <taxon>Actinomycetes</taxon>
        <taxon>Micromonosporales</taxon>
        <taxon>Micromonosporaceae</taxon>
    </lineage>
</organism>
<feature type="transmembrane region" description="Helical" evidence="8">
    <location>
        <begin position="248"/>
        <end position="269"/>
    </location>
</feature>
<keyword evidence="3" id="KW-0813">Transport</keyword>
<dbReference type="PRINTS" id="PR00758">
    <property type="entry name" value="ARSENICPUMP"/>
</dbReference>
<feature type="transmembrane region" description="Helical" evidence="8">
    <location>
        <begin position="338"/>
        <end position="356"/>
    </location>
</feature>
<feature type="transmembrane region" description="Helical" evidence="8">
    <location>
        <begin position="77"/>
        <end position="95"/>
    </location>
</feature>
<comment type="similarity">
    <text evidence="2">Belongs to the CitM (TC 2.A.11) transporter family.</text>
</comment>
<accession>A0A6V8KXV0</accession>
<evidence type="ECO:0000256" key="6">
    <source>
        <dbReference type="ARBA" id="ARBA00022989"/>
    </source>
</evidence>
<dbReference type="InterPro" id="IPR051475">
    <property type="entry name" value="Diverse_Ion_Transporter"/>
</dbReference>
<dbReference type="Pfam" id="PF03600">
    <property type="entry name" value="CitMHS"/>
    <property type="match status" value="1"/>
</dbReference>
<reference evidence="10 11" key="2">
    <citation type="submission" date="2020-03" db="EMBL/GenBank/DDBJ databases">
        <authorList>
            <person name="Ichikawa N."/>
            <person name="Kimura A."/>
            <person name="Kitahashi Y."/>
            <person name="Uohara A."/>
        </authorList>
    </citation>
    <scope>NUCLEOTIDE SEQUENCE [LARGE SCALE GENOMIC DNA]</scope>
    <source>
        <strain evidence="10 11">NBRC 108638</strain>
    </source>
</reference>
<proteinExistence type="inferred from homology"/>
<evidence type="ECO:0000313" key="10">
    <source>
        <dbReference type="EMBL" id="GFJ87518.1"/>
    </source>
</evidence>
<feature type="transmembrane region" description="Helical" evidence="8">
    <location>
        <begin position="21"/>
        <end position="41"/>
    </location>
</feature>
<feature type="domain" description="Citrate transporter-like" evidence="9">
    <location>
        <begin position="37"/>
        <end position="392"/>
    </location>
</feature>
<keyword evidence="6 8" id="KW-1133">Transmembrane helix</keyword>
<dbReference type="InterPro" id="IPR004680">
    <property type="entry name" value="Cit_transptr-like_dom"/>
</dbReference>
<dbReference type="EMBL" id="BLPG01000001">
    <property type="protein sequence ID" value="GFJ87518.1"/>
    <property type="molecule type" value="Genomic_DNA"/>
</dbReference>
<name>A0A6V8KXV0_9ACTN</name>
<dbReference type="PANTHER" id="PTHR43568">
    <property type="entry name" value="P PROTEIN"/>
    <property type="match status" value="1"/>
</dbReference>
<evidence type="ECO:0000313" key="11">
    <source>
        <dbReference type="Proteomes" id="UP000482960"/>
    </source>
</evidence>
<keyword evidence="5 8" id="KW-0812">Transmembrane</keyword>
<protein>
    <submittedName>
        <fullName evidence="10">Membrane protein</fullName>
    </submittedName>
</protein>
<gene>
    <name evidence="10" type="ORF">Prum_011600</name>
</gene>
<feature type="transmembrane region" description="Helical" evidence="8">
    <location>
        <begin position="48"/>
        <end position="71"/>
    </location>
</feature>
<dbReference type="AlphaFoldDB" id="A0A6V8KXV0"/>
<sequence>MAAPFGAAIRRPCVAHSHARFVSGTAWAAIAVFATAYVLIATEKIHRVAAALAGAAIMLVIGATDAEHAFFSERAGVDWNVIVLLIGMMLIVAVLKRTGAFEYLAIWATKRARGRPFRVMVLLVLVTAFVSAFLDNVTTVLLIAPVTFLVCERLNVPVAPFLIAEVFASNIGGTSTLVGDPPNIIIASRSGLSYNDFLIHLAPIVLVLMVVFIGLCRILFRSAFRYDPERATQIAALRERDAIRDSRLLVVTMVVLAVVTAAFVLHTVLHLEPSVVAIVGGLVLLALSRLDAGEIAKDLEWPTLVFFAGLFVMVGALVHTGVIGEISRAASDATEGRLFFASIVLLWGSAALSAVIDNIPYVATMSPVVADMVHSNGNTSQSQVLWWALALGADLGGNATAVGASANVVVLGIAERAGKPITFWHFTKYGLIVTIVSIAVTTPYVWLRYFALA</sequence>
<feature type="transmembrane region" description="Helical" evidence="8">
    <location>
        <begin position="116"/>
        <end position="134"/>
    </location>
</feature>
<evidence type="ECO:0000256" key="4">
    <source>
        <dbReference type="ARBA" id="ARBA00022475"/>
    </source>
</evidence>
<keyword evidence="7 8" id="KW-0472">Membrane</keyword>
<feature type="transmembrane region" description="Helical" evidence="8">
    <location>
        <begin position="304"/>
        <end position="326"/>
    </location>
</feature>
<comment type="subcellular location">
    <subcellularLocation>
        <location evidence="1">Cell membrane</location>
        <topology evidence="1">Multi-pass membrane protein</topology>
    </subcellularLocation>
</comment>
<evidence type="ECO:0000256" key="1">
    <source>
        <dbReference type="ARBA" id="ARBA00004651"/>
    </source>
</evidence>
<comment type="caution">
    <text evidence="10">The sequence shown here is derived from an EMBL/GenBank/DDBJ whole genome shotgun (WGS) entry which is preliminary data.</text>
</comment>
<dbReference type="Proteomes" id="UP000482960">
    <property type="component" value="Unassembled WGS sequence"/>
</dbReference>
<feature type="transmembrane region" description="Helical" evidence="8">
    <location>
        <begin position="275"/>
        <end position="292"/>
    </location>
</feature>
<dbReference type="CDD" id="cd01116">
    <property type="entry name" value="P_permease"/>
    <property type="match status" value="1"/>
</dbReference>
<keyword evidence="11" id="KW-1185">Reference proteome</keyword>
<dbReference type="GO" id="GO:0015105">
    <property type="term" value="F:arsenite transmembrane transporter activity"/>
    <property type="evidence" value="ECO:0007669"/>
    <property type="project" value="InterPro"/>
</dbReference>
<evidence type="ECO:0000256" key="3">
    <source>
        <dbReference type="ARBA" id="ARBA00022448"/>
    </source>
</evidence>
<evidence type="ECO:0000259" key="9">
    <source>
        <dbReference type="Pfam" id="PF03600"/>
    </source>
</evidence>
<reference evidence="10 11" key="1">
    <citation type="submission" date="2020-03" db="EMBL/GenBank/DDBJ databases">
        <title>Whole genome shotgun sequence of Phytohabitans rumicis NBRC 108638.</title>
        <authorList>
            <person name="Komaki H."/>
            <person name="Tamura T."/>
        </authorList>
    </citation>
    <scope>NUCLEOTIDE SEQUENCE [LARGE SCALE GENOMIC DNA]</scope>
    <source>
        <strain evidence="10 11">NBRC 108638</strain>
    </source>
</reference>
<dbReference type="PANTHER" id="PTHR43568:SF1">
    <property type="entry name" value="P PROTEIN"/>
    <property type="match status" value="1"/>
</dbReference>
<feature type="transmembrane region" description="Helical" evidence="8">
    <location>
        <begin position="429"/>
        <end position="447"/>
    </location>
</feature>
<evidence type="ECO:0000256" key="8">
    <source>
        <dbReference type="SAM" id="Phobius"/>
    </source>
</evidence>
<evidence type="ECO:0000256" key="7">
    <source>
        <dbReference type="ARBA" id="ARBA00023136"/>
    </source>
</evidence>
<evidence type="ECO:0000256" key="5">
    <source>
        <dbReference type="ARBA" id="ARBA00022692"/>
    </source>
</evidence>
<keyword evidence="4" id="KW-1003">Cell membrane</keyword>